<dbReference type="AlphaFoldDB" id="A0A7G5BVK0"/>
<dbReference type="InterPro" id="IPR035396">
    <property type="entry name" value="Bac_rhamnosid6H"/>
</dbReference>
<evidence type="ECO:0000313" key="9">
    <source>
        <dbReference type="Proteomes" id="UP000515679"/>
    </source>
</evidence>
<feature type="domain" description="Alpha-L-rhamnosidase six-hairpin glycosidase" evidence="6">
    <location>
        <begin position="473"/>
        <end position="806"/>
    </location>
</feature>
<evidence type="ECO:0000313" key="8">
    <source>
        <dbReference type="EMBL" id="QMV40984.1"/>
    </source>
</evidence>
<dbReference type="KEGG" id="cchl:FPL14_07000"/>
<accession>A0A7G5BVK0</accession>
<dbReference type="SUPFAM" id="SSF48208">
    <property type="entry name" value="Six-hairpin glycosidases"/>
    <property type="match status" value="1"/>
</dbReference>
<gene>
    <name evidence="8" type="ORF">FPL14_07000</name>
</gene>
<feature type="domain" description="Bacterial alpha-L-rhamnosidase N-terminal" evidence="5">
    <location>
        <begin position="159"/>
        <end position="338"/>
    </location>
</feature>
<dbReference type="Gene3D" id="2.60.420.10">
    <property type="entry name" value="Maltose phosphorylase, domain 3"/>
    <property type="match status" value="1"/>
</dbReference>
<evidence type="ECO:0000256" key="3">
    <source>
        <dbReference type="ARBA" id="ARBA00022801"/>
    </source>
</evidence>
<dbReference type="Pfam" id="PF08531">
    <property type="entry name" value="Bac_rhamnosid_N"/>
    <property type="match status" value="1"/>
</dbReference>
<dbReference type="EC" id="3.2.1.40" evidence="2"/>
<proteinExistence type="predicted"/>
<keyword evidence="3" id="KW-0378">Hydrolase</keyword>
<dbReference type="EMBL" id="CP041969">
    <property type="protein sequence ID" value="QMV40984.1"/>
    <property type="molecule type" value="Genomic_DNA"/>
</dbReference>
<protein>
    <recommendedName>
        <fullName evidence="2">alpha-L-rhamnosidase</fullName>
        <ecNumber evidence="2">3.2.1.40</ecNumber>
    </recommendedName>
</protein>
<dbReference type="RefSeq" id="WP_182302341.1">
    <property type="nucleotide sequence ID" value="NZ_CP041969.1"/>
</dbReference>
<dbReference type="InterPro" id="IPR035398">
    <property type="entry name" value="Bac_rhamnosid_C"/>
</dbReference>
<dbReference type="InterPro" id="IPR012341">
    <property type="entry name" value="6hp_glycosidase-like_sf"/>
</dbReference>
<feature type="domain" description="Alpha-L-rhamnosidase C-terminal" evidence="7">
    <location>
        <begin position="823"/>
        <end position="885"/>
    </location>
</feature>
<comment type="catalytic activity">
    <reaction evidence="1">
        <text>Hydrolysis of terminal non-reducing alpha-L-rhamnose residues in alpha-L-rhamnosides.</text>
        <dbReference type="EC" id="3.2.1.40"/>
    </reaction>
</comment>
<dbReference type="GO" id="GO:0005975">
    <property type="term" value="P:carbohydrate metabolic process"/>
    <property type="evidence" value="ECO:0007669"/>
    <property type="project" value="InterPro"/>
</dbReference>
<evidence type="ECO:0000256" key="1">
    <source>
        <dbReference type="ARBA" id="ARBA00001445"/>
    </source>
</evidence>
<sequence length="930" mass="103825">MLQFMELIVENHSHPLGIDCGKPRFAWSFAVTATAQRGQFQSAYRIQVSDDPQSLLSNRGNVWDSGIVQSRSQANIEYEGPELVSTHPYYWRVQAWDEVGVISSSEVSWWEMGLLEEKDWRAQWIGVNPDVLAQWSSGEQYSNSKPLPLLRREFALDREVVRARAYVSGLGNFELRMNGAKVGDHVLEPGWTNYGKTCLYAVHDITPHLRAGNNAVGIMLGNGFYNVNEEPGRYMKNALQRDYLPKRVQQDDLKAIIQLAFTYSDGTTEWLGSDESWKVAQGPIVYSCYFGGEDYDARKEKGSWDQAGYEEDGSWTPAAVVSAPGGTLRREMNPPNKVRGVFRPIKWTEPSPGIFVADLGQNFSGWFKLSISGASAGRRIVVTPAELLGEDGRVWQELQQKDAAWNYFVYTTKGEQKESWTPKFTYTGFRYVQIEGAVPWELSLSDQEQPGETGKPVVESLEGQLIYPDAPTIGQFSCSNPMWNSIHQIINWAIISNVKSVFTDCPHREKLGWLEETHLMGPSVMYNYGLANLFRKAVRDMADSQLADGLIPSISPEYAVFEEGFLDSPEWGCAYVLIPWYLYHWEGDAKILEEHYEGMARYAAYLTNRSHNGIVSHGLGDWADVGPNPPHAQNTPIPITATGYYYYVLKIMSEVSILLGKPGEASKYKELAEETNQAFHERFFDQSARQYGSGSQTSNSTPVALGMTDPAHVPDVIDHLCADVVARGYHTTSGDVGHRLLLTALAEGGRSDVIADMLNQTEDPSYGYQIVHGATALTEHWDGPTSGKSQNHFMLGHVEEWFYRHLAGIVRDYNGQTPKGADLVIKPFLAKGIQWTEASHLMPQGAVEIAWKRTDAGGVELMATLPPNLRAVICVPAAEGAEIRENGIPVEQIPDIRIMESEAGYVRYAVGSGTYRFTSSVPIQYPRSGE</sequence>
<dbReference type="InterPro" id="IPR013737">
    <property type="entry name" value="Bac_rhamnosid_N"/>
</dbReference>
<organism evidence="8 9">
    <name type="scientific">Cohnella cholangitidis</name>
    <dbReference type="NCBI Taxonomy" id="2598458"/>
    <lineage>
        <taxon>Bacteria</taxon>
        <taxon>Bacillati</taxon>
        <taxon>Bacillota</taxon>
        <taxon>Bacilli</taxon>
        <taxon>Bacillales</taxon>
        <taxon>Paenibacillaceae</taxon>
        <taxon>Cohnella</taxon>
    </lineage>
</organism>
<dbReference type="InterPro" id="IPR013783">
    <property type="entry name" value="Ig-like_fold"/>
</dbReference>
<feature type="domain" description="Alpha-L-rhamnosidase concanavalin-like" evidence="4">
    <location>
        <begin position="351"/>
        <end position="439"/>
    </location>
</feature>
<reference evidence="8 9" key="1">
    <citation type="submission" date="2019-07" db="EMBL/GenBank/DDBJ databases">
        <authorList>
            <person name="Kim J.K."/>
            <person name="Cheong H.-M."/>
            <person name="Choi Y."/>
            <person name="Hwang K.J."/>
            <person name="Lee S."/>
            <person name="Choi C."/>
        </authorList>
    </citation>
    <scope>NUCLEOTIDE SEQUENCE [LARGE SCALE GENOMIC DNA]</scope>
    <source>
        <strain evidence="8 9">KS 22</strain>
    </source>
</reference>
<dbReference type="Pfam" id="PF17389">
    <property type="entry name" value="Bac_rhamnosid6H"/>
    <property type="match status" value="1"/>
</dbReference>
<evidence type="ECO:0000259" key="4">
    <source>
        <dbReference type="Pfam" id="PF05592"/>
    </source>
</evidence>
<dbReference type="Gene3D" id="2.60.40.10">
    <property type="entry name" value="Immunoglobulins"/>
    <property type="match status" value="1"/>
</dbReference>
<dbReference type="Gene3D" id="1.50.10.10">
    <property type="match status" value="1"/>
</dbReference>
<dbReference type="InterPro" id="IPR008928">
    <property type="entry name" value="6-hairpin_glycosidase_sf"/>
</dbReference>
<dbReference type="Proteomes" id="UP000515679">
    <property type="component" value="Chromosome"/>
</dbReference>
<dbReference type="InterPro" id="IPR016007">
    <property type="entry name" value="Alpha_rhamnosid"/>
</dbReference>
<evidence type="ECO:0000259" key="5">
    <source>
        <dbReference type="Pfam" id="PF08531"/>
    </source>
</evidence>
<dbReference type="Pfam" id="PF25788">
    <property type="entry name" value="Ig_Rha78A_N"/>
    <property type="match status" value="1"/>
</dbReference>
<dbReference type="Gene3D" id="2.60.120.260">
    <property type="entry name" value="Galactose-binding domain-like"/>
    <property type="match status" value="2"/>
</dbReference>
<evidence type="ECO:0000256" key="2">
    <source>
        <dbReference type="ARBA" id="ARBA00012652"/>
    </source>
</evidence>
<keyword evidence="9" id="KW-1185">Reference proteome</keyword>
<dbReference type="PANTHER" id="PTHR33307">
    <property type="entry name" value="ALPHA-RHAMNOSIDASE (EUROFUNG)"/>
    <property type="match status" value="1"/>
</dbReference>
<dbReference type="InterPro" id="IPR008902">
    <property type="entry name" value="Rhamnosid_concanavalin"/>
</dbReference>
<dbReference type="PIRSF" id="PIRSF010631">
    <property type="entry name" value="A-rhamnsds"/>
    <property type="match status" value="1"/>
</dbReference>
<evidence type="ECO:0000259" key="7">
    <source>
        <dbReference type="Pfam" id="PF17390"/>
    </source>
</evidence>
<dbReference type="PANTHER" id="PTHR33307:SF11">
    <property type="entry name" value="ALPHA-L-RHAMNOSIDASE"/>
    <property type="match status" value="1"/>
</dbReference>
<dbReference type="Pfam" id="PF05592">
    <property type="entry name" value="Bac_rhamnosid"/>
    <property type="match status" value="1"/>
</dbReference>
<dbReference type="GO" id="GO:0030596">
    <property type="term" value="F:alpha-L-rhamnosidase activity"/>
    <property type="evidence" value="ECO:0007669"/>
    <property type="project" value="UniProtKB-EC"/>
</dbReference>
<name>A0A7G5BVK0_9BACL</name>
<dbReference type="Pfam" id="PF17390">
    <property type="entry name" value="Bac_rhamnosid_C"/>
    <property type="match status" value="1"/>
</dbReference>
<evidence type="ECO:0000259" key="6">
    <source>
        <dbReference type="Pfam" id="PF17389"/>
    </source>
</evidence>